<gene>
    <name evidence="1" type="ordered locus">EROM_081300</name>
</gene>
<dbReference type="Proteomes" id="UP000010094">
    <property type="component" value="Chromosome VIII"/>
</dbReference>
<evidence type="ECO:0000313" key="2">
    <source>
        <dbReference type="Proteomes" id="UP000010094"/>
    </source>
</evidence>
<dbReference type="OrthoDB" id="2191648at2759"/>
<proteinExistence type="predicted"/>
<dbReference type="RefSeq" id="XP_009265043.1">
    <property type="nucleotide sequence ID" value="XM_009266768.1"/>
</dbReference>
<dbReference type="AlphaFoldDB" id="I6ZUX4"/>
<dbReference type="EMBL" id="CP003525">
    <property type="protein sequence ID" value="AFN83546.1"/>
    <property type="molecule type" value="Genomic_DNA"/>
</dbReference>
<keyword evidence="2" id="KW-1185">Reference proteome</keyword>
<sequence>MPTLFSEYLSCGRSLMVPVKARIFRSVNDEWEEICMGMIFRIEKDCIFIEDDGTGKCFEMSLGKKQCERSEKNIVIVYNDLEEHAVCFETEDIRDDFVEFMEKDVLSKDGMSTEGRMTFEKESNLFSNLLRISRYMDGSVFGRMLESRDGVLNLLRMEDFHLFRMLLENKEKVFELFGVVLNSKINKVTPHGFYREIIAKNLDESTARTYENFLIMINKQELTRNESKVTEMSDEEIRSFLKRCGSNVCRVGNIDVYLERIYRDNNYFCETFYYLCFIFRERMSEVVDLGHILCRTRNLIGEKTFDDGLLYVLEGLYILLDECKPEKLDMFYMEVSGLFDNLECHPDLQNFLIYLLINHGFRARELLVNTGLMERIFISGCESNMSSVFISKVLLQIVSCSSRFIHRYFIKNDLFRGVVRMYNQRKEDAAYSIFLQAFTQADGDMKIYLDRYIQN</sequence>
<dbReference type="KEGG" id="ero:EROM_081300"/>
<dbReference type="VEuPathDB" id="MicrosporidiaDB:EROM_081300"/>
<evidence type="ECO:0000313" key="1">
    <source>
        <dbReference type="EMBL" id="AFN83546.1"/>
    </source>
</evidence>
<dbReference type="GeneID" id="20521865"/>
<accession>I6ZUX4</accession>
<name>I6ZUX4_ENCRO</name>
<protein>
    <submittedName>
        <fullName evidence="1">Uncharacterized protein</fullName>
    </submittedName>
</protein>
<dbReference type="HOGENOM" id="CLU_607057_0_0_1"/>
<organism evidence="1 2">
    <name type="scientific">Encephalitozoon romaleae (strain SJ-2008)</name>
    <name type="common">Microsporidian parasite</name>
    <dbReference type="NCBI Taxonomy" id="1178016"/>
    <lineage>
        <taxon>Eukaryota</taxon>
        <taxon>Fungi</taxon>
        <taxon>Fungi incertae sedis</taxon>
        <taxon>Microsporidia</taxon>
        <taxon>Unikaryonidae</taxon>
        <taxon>Encephalitozoon</taxon>
    </lineage>
</organism>
<reference evidence="1 2" key="1">
    <citation type="journal article" date="2012" name="Proc. Natl. Acad. Sci. U.S.A.">
        <title>Gain and loss of multiple functionally related, horizontally transferred genes in the reduced genomes of two microsporidian parasites.</title>
        <authorList>
            <person name="Pombert J.-F."/>
            <person name="Selman M."/>
            <person name="Burki F."/>
            <person name="Bardell F.T."/>
            <person name="Farinelli L."/>
            <person name="Solter L.F."/>
            <person name="Whitman D.W."/>
            <person name="Weiss L.M."/>
            <person name="Corradi N."/>
            <person name="Keeling P.J."/>
        </authorList>
    </citation>
    <scope>NUCLEOTIDE SEQUENCE [LARGE SCALE GENOMIC DNA]</scope>
    <source>
        <strain evidence="1 2">SJ-2008</strain>
    </source>
</reference>